<dbReference type="Gene3D" id="3.30.750.140">
    <property type="match status" value="1"/>
</dbReference>
<feature type="region of interest" description="Disordered" evidence="2">
    <location>
        <begin position="358"/>
        <end position="442"/>
    </location>
</feature>
<feature type="compositionally biased region" description="Low complexity" evidence="2">
    <location>
        <begin position="1"/>
        <end position="14"/>
    </location>
</feature>
<organism evidence="4">
    <name type="scientific">Campylobacter sp. CCS1377</name>
    <dbReference type="NCBI Taxonomy" id="3158229"/>
    <lineage>
        <taxon>Bacteria</taxon>
        <taxon>Pseudomonadati</taxon>
        <taxon>Campylobacterota</taxon>
        <taxon>Epsilonproteobacteria</taxon>
        <taxon>Campylobacterales</taxon>
        <taxon>Campylobacteraceae</taxon>
        <taxon>Campylobacter</taxon>
    </lineage>
</organism>
<sequence>MINTNLLNPNQNLNNKKEDIKNDAKKTKTQTSNNLLSNELKKNLGLNTLIDKPNIQNPNLIDNTQLKLQNLINKLLDQLKAHKNPDSNILKQAPNLNFAPNFSKELKSLSIELAKDEHFKPLLEKLNQISKPINQIQKNDVELLFKNSGVFFEAKLKNALNTENFPKSFHSLLNTIKTLSSNQIASQIAELASKNQDLTSSFKNLKTILQTNKEQNLNILKNSSFQTLLSLSGKIENFKKYLTKNPSLANKKIHLLGNKILNELKKHENTLYKELNKPQNLILSDTKIIKEISQNFKHLKDTLKNILNHKQDNAQNSYASTPHQEKPSDAKNPIQNTHNKNTILQDANFIKQENLKEESKVLSNSSDTKILENESNKTQNGILKEEKRNNENSQKNEIPEDEKQLDLENSDTKINEKTQDATKLDLKKENQTLNSKKENSEKISQELLKKENEIKNPSTPNPEKATQSNSTFFESKNKDGIVKENANFQNQNSTNAKISIKNLIFNDEKNSMGELEKLNKDLSALSRKINEGLKILDNDARNAKINLNDIKNIDNKLELSIKDLSKVTIRNNAEISDEIQNDIKSTLFQVSNLAKNLENDAVLNQANRLLAQIEINQLLSLANNSINTFLPFFWEDLNDSKIIFKRGKKDKFFAQIKLEFAKLGELDVLVALNNDKYIDINIMVENTEFRKIIYQNAHELKRSISKIGLLGSHFFVGDIIRTEFKNQKLKDYDLDIGIDKKA</sequence>
<evidence type="ECO:0000256" key="1">
    <source>
        <dbReference type="SAM" id="Coils"/>
    </source>
</evidence>
<feature type="region of interest" description="Disordered" evidence="2">
    <location>
        <begin position="1"/>
        <end position="31"/>
    </location>
</feature>
<keyword evidence="4" id="KW-0966">Cell projection</keyword>
<name>A0AAU7E4T7_9BACT</name>
<feature type="coiled-coil region" evidence="1">
    <location>
        <begin position="508"/>
        <end position="553"/>
    </location>
</feature>
<gene>
    <name evidence="4" type="ORF">AAH949_07515</name>
</gene>
<evidence type="ECO:0000256" key="2">
    <source>
        <dbReference type="SAM" id="MobiDB-lite"/>
    </source>
</evidence>
<feature type="compositionally biased region" description="Basic and acidic residues" evidence="2">
    <location>
        <begin position="397"/>
        <end position="442"/>
    </location>
</feature>
<dbReference type="InterPro" id="IPR021136">
    <property type="entry name" value="Flagellar_hook_control-like_C"/>
</dbReference>
<feature type="region of interest" description="Disordered" evidence="2">
    <location>
        <begin position="316"/>
        <end position="336"/>
    </location>
</feature>
<feature type="domain" description="Flagellar hook-length control protein-like C-terminal" evidence="3">
    <location>
        <begin position="648"/>
        <end position="709"/>
    </location>
</feature>
<keyword evidence="4" id="KW-0969">Cilium</keyword>
<dbReference type="Pfam" id="PF02120">
    <property type="entry name" value="Flg_hook"/>
    <property type="match status" value="1"/>
</dbReference>
<keyword evidence="4" id="KW-0282">Flagellum</keyword>
<reference evidence="4" key="1">
    <citation type="submission" date="2024-05" db="EMBL/GenBank/DDBJ databases">
        <title>Campylobacter coli isolated from environmental waters in Slovenia.</title>
        <authorList>
            <person name="Zautner A.E."/>
            <person name="Bunk B."/>
            <person name="Riedel T."/>
            <person name="Sproeer C."/>
        </authorList>
    </citation>
    <scope>NUCLEOTIDE SEQUENCE</scope>
    <source>
        <strain evidence="4">CCS1377</strain>
    </source>
</reference>
<keyword evidence="1" id="KW-0175">Coiled coil</keyword>
<dbReference type="EMBL" id="CP155620">
    <property type="protein sequence ID" value="XBJ28925.1"/>
    <property type="molecule type" value="Genomic_DNA"/>
</dbReference>
<dbReference type="AlphaFoldDB" id="A0AAU7E4T7"/>
<dbReference type="InterPro" id="IPR038610">
    <property type="entry name" value="FliK-like_C_sf"/>
</dbReference>
<protein>
    <submittedName>
        <fullName evidence="4">Flagellar hook-length control protein FliK</fullName>
    </submittedName>
</protein>
<feature type="compositionally biased region" description="Basic and acidic residues" evidence="2">
    <location>
        <begin position="15"/>
        <end position="26"/>
    </location>
</feature>
<dbReference type="RefSeq" id="WP_348518386.1">
    <property type="nucleotide sequence ID" value="NZ_CP155620.1"/>
</dbReference>
<evidence type="ECO:0000259" key="3">
    <source>
        <dbReference type="Pfam" id="PF02120"/>
    </source>
</evidence>
<accession>A0AAU7E4T7</accession>
<evidence type="ECO:0000313" key="4">
    <source>
        <dbReference type="EMBL" id="XBJ28925.1"/>
    </source>
</evidence>
<proteinExistence type="predicted"/>